<dbReference type="Pfam" id="PF00144">
    <property type="entry name" value="Beta-lactamase"/>
    <property type="match status" value="1"/>
</dbReference>
<evidence type="ECO:0000259" key="4">
    <source>
        <dbReference type="Pfam" id="PF00144"/>
    </source>
</evidence>
<reference evidence="5" key="1">
    <citation type="journal article" date="2014" name="Int. J. Syst. Evol. Microbiol.">
        <title>Complete genome sequence of Corynebacterium casei LMG S-19264T (=DSM 44701T), isolated from a smear-ripened cheese.</title>
        <authorList>
            <consortium name="US DOE Joint Genome Institute (JGI-PGF)"/>
            <person name="Walter F."/>
            <person name="Albersmeier A."/>
            <person name="Kalinowski J."/>
            <person name="Ruckert C."/>
        </authorList>
    </citation>
    <scope>NUCLEOTIDE SEQUENCE</scope>
    <source>
        <strain evidence="5">CGMCC 1.15290</strain>
    </source>
</reference>
<dbReference type="PANTHER" id="PTHR46825">
    <property type="entry name" value="D-ALANYL-D-ALANINE-CARBOXYPEPTIDASE/ENDOPEPTIDASE AMPH"/>
    <property type="match status" value="1"/>
</dbReference>
<feature type="repeat" description="TPR" evidence="3">
    <location>
        <begin position="433"/>
        <end position="466"/>
    </location>
</feature>
<proteinExistence type="predicted"/>
<keyword evidence="6" id="KW-1185">Reference proteome</keyword>
<dbReference type="PANTHER" id="PTHR46825:SF11">
    <property type="entry name" value="PENICILLIN-BINDING PROTEIN 4"/>
    <property type="match status" value="1"/>
</dbReference>
<name>A0A917MXE9_9BACT</name>
<feature type="domain" description="Beta-lactamase-related" evidence="4">
    <location>
        <begin position="26"/>
        <end position="336"/>
    </location>
</feature>
<gene>
    <name evidence="5" type="ORF">GCM10011379_20930</name>
</gene>
<comment type="subcellular location">
    <subcellularLocation>
        <location evidence="1">Membrane</location>
    </subcellularLocation>
</comment>
<dbReference type="InterPro" id="IPR050491">
    <property type="entry name" value="AmpC-like"/>
</dbReference>
<evidence type="ECO:0000256" key="1">
    <source>
        <dbReference type="ARBA" id="ARBA00004370"/>
    </source>
</evidence>
<reference evidence="5" key="2">
    <citation type="submission" date="2020-09" db="EMBL/GenBank/DDBJ databases">
        <authorList>
            <person name="Sun Q."/>
            <person name="Zhou Y."/>
        </authorList>
    </citation>
    <scope>NUCLEOTIDE SEQUENCE</scope>
    <source>
        <strain evidence="5">CGMCC 1.15290</strain>
    </source>
</reference>
<dbReference type="GO" id="GO:0016020">
    <property type="term" value="C:membrane"/>
    <property type="evidence" value="ECO:0007669"/>
    <property type="project" value="UniProtKB-SubCell"/>
</dbReference>
<dbReference type="AlphaFoldDB" id="A0A917MXE9"/>
<dbReference type="PROSITE" id="PS50005">
    <property type="entry name" value="TPR"/>
    <property type="match status" value="1"/>
</dbReference>
<dbReference type="Gene3D" id="3.40.710.10">
    <property type="entry name" value="DD-peptidase/beta-lactamase superfamily"/>
    <property type="match status" value="1"/>
</dbReference>
<dbReference type="Proteomes" id="UP000627292">
    <property type="component" value="Unassembled WGS sequence"/>
</dbReference>
<dbReference type="InterPro" id="IPR019734">
    <property type="entry name" value="TPR_rpt"/>
</dbReference>
<dbReference type="SUPFAM" id="SSF48452">
    <property type="entry name" value="TPR-like"/>
    <property type="match status" value="1"/>
</dbReference>
<dbReference type="InterPro" id="IPR012338">
    <property type="entry name" value="Beta-lactam/transpept-like"/>
</dbReference>
<organism evidence="5 6">
    <name type="scientific">Filimonas zeae</name>
    <dbReference type="NCBI Taxonomy" id="1737353"/>
    <lineage>
        <taxon>Bacteria</taxon>
        <taxon>Pseudomonadati</taxon>
        <taxon>Bacteroidota</taxon>
        <taxon>Chitinophagia</taxon>
        <taxon>Chitinophagales</taxon>
        <taxon>Chitinophagaceae</taxon>
        <taxon>Filimonas</taxon>
    </lineage>
</organism>
<sequence>MLGQQVHERLDSQFVNLALQNEFNGNVLVAQQGKILYSQSFGFADVVGKHLNDDATTFNLGSVSKTFTSVAVLQLMEKGKLKLDDHFISFFPEFPFAEITISQLLSHTSGLIDYQIFEGPHQKDPKQIYTLKDLIPAIKADNRALRWKPGERWNYSNTGYGLLALLVEKLSGEAFQDYLNKHVFLPAGMKNSYITSPLIPFPDTHRAVRYEYLPYSPSVLRPVDSVKDDYIDAVVLGAIVGPTAVVSSCRDLLSYDQALYSGKLLKAKTLDLAFTPALLNSGEKAQMGWGGSYGLGWMILPTRFGKLVWHSGGAAGIVTAFIRNVEKHQTIIVLDNVTHRGLHSDALDAFYLVNGASIAKKKRSAAVAYVIALYRNGADAAAANLLSMRTDTAAYFLDEREMNRLGYALAGDGLFAEALEVMKVNTLLFPASFNTYDSYGDLLKRAGKKQEAIWMYERAIALNPNNEGGKKALAELKASSH</sequence>
<evidence type="ECO:0000313" key="5">
    <source>
        <dbReference type="EMBL" id="GGH66595.1"/>
    </source>
</evidence>
<evidence type="ECO:0000256" key="2">
    <source>
        <dbReference type="ARBA" id="ARBA00023136"/>
    </source>
</evidence>
<evidence type="ECO:0000313" key="6">
    <source>
        <dbReference type="Proteomes" id="UP000627292"/>
    </source>
</evidence>
<dbReference type="EMBL" id="BMIB01000002">
    <property type="protein sequence ID" value="GGH66595.1"/>
    <property type="molecule type" value="Genomic_DNA"/>
</dbReference>
<dbReference type="SUPFAM" id="SSF56601">
    <property type="entry name" value="beta-lactamase/transpeptidase-like"/>
    <property type="match status" value="1"/>
</dbReference>
<keyword evidence="2" id="KW-0472">Membrane</keyword>
<evidence type="ECO:0000256" key="3">
    <source>
        <dbReference type="PROSITE-ProRule" id="PRU00339"/>
    </source>
</evidence>
<accession>A0A917MXE9</accession>
<dbReference type="InterPro" id="IPR001466">
    <property type="entry name" value="Beta-lactam-related"/>
</dbReference>
<dbReference type="InterPro" id="IPR011990">
    <property type="entry name" value="TPR-like_helical_dom_sf"/>
</dbReference>
<dbReference type="Gene3D" id="1.25.40.10">
    <property type="entry name" value="Tetratricopeptide repeat domain"/>
    <property type="match status" value="1"/>
</dbReference>
<protein>
    <recommendedName>
        <fullName evidence="4">Beta-lactamase-related domain-containing protein</fullName>
    </recommendedName>
</protein>
<keyword evidence="3" id="KW-0802">TPR repeat</keyword>
<comment type="caution">
    <text evidence="5">The sequence shown here is derived from an EMBL/GenBank/DDBJ whole genome shotgun (WGS) entry which is preliminary data.</text>
</comment>